<dbReference type="SUPFAM" id="SSF53448">
    <property type="entry name" value="Nucleotide-diphospho-sugar transferases"/>
    <property type="match status" value="1"/>
</dbReference>
<dbReference type="Proteomes" id="UP000193642">
    <property type="component" value="Unassembled WGS sequence"/>
</dbReference>
<protein>
    <recommendedName>
        <fullName evidence="7">Nucleotide-diphospho-sugar transferase</fullName>
    </recommendedName>
</protein>
<dbReference type="GO" id="GO:0016757">
    <property type="term" value="F:glycosyltransferase activity"/>
    <property type="evidence" value="ECO:0007669"/>
    <property type="project" value="UniProtKB-KW"/>
</dbReference>
<dbReference type="Pfam" id="PF05637">
    <property type="entry name" value="Glyco_transf_34"/>
    <property type="match status" value="1"/>
</dbReference>
<keyword evidence="4" id="KW-0732">Signal</keyword>
<organism evidence="5 6">
    <name type="scientific">Rhizoclosmatium globosum</name>
    <dbReference type="NCBI Taxonomy" id="329046"/>
    <lineage>
        <taxon>Eukaryota</taxon>
        <taxon>Fungi</taxon>
        <taxon>Fungi incertae sedis</taxon>
        <taxon>Chytridiomycota</taxon>
        <taxon>Chytridiomycota incertae sedis</taxon>
        <taxon>Chytridiomycetes</taxon>
        <taxon>Chytridiales</taxon>
        <taxon>Chytriomycetaceae</taxon>
        <taxon>Rhizoclosmatium</taxon>
    </lineage>
</organism>
<dbReference type="STRING" id="329046.A0A1Y2D1V5"/>
<evidence type="ECO:0008006" key="7">
    <source>
        <dbReference type="Google" id="ProtNLM"/>
    </source>
</evidence>
<keyword evidence="2" id="KW-0328">Glycosyltransferase</keyword>
<sequence>MILPRRPALLLPGLIILSLVFLFIANYALAACDLSGTSQTTIKLSLDPSAEERPLQPRAIVTIYTPVMDKTYDTGLADVLLLAHSFNNLPAADKKDVEFVVAFVGELAASAKQSFMNLGVRLLELPDLGASKKWTVSENAYKSCLYLFGLEAFSDILYVDAGVVFSKVFDSSVLLFKPSISRMNVMLDQVSRLDLKGYYLDQDFFNNYFDGSLSPSCMAWSHLPESLNLQLVDSRSQDAVSSSQIVPHNFWTHKPTIDSPVFTLYNRWKATVRSLFELQTREQKRSDVGLIPNSIQDLTTMLKANTFSHTFVILTIMTLDTEKKFFDRTMGNRERYCKRHPEVSHYLESKITAKNAVWQKVYATQKIINDYDWVWLLDGRDAMIMNGEVELRALIGMLILERPDLDTDIIIARDISEAMNAGSFFLRNSTWTRDVFIPEWFTFENHPDSETRDHKWQEQWAIIRLYEDDKIELPWHTQQLDQKRQYLFNSYTFGPQPTFKPGDFVLHSPEGGRGMDLYKFMKEHQLKEF</sequence>
<reference evidence="5 6" key="1">
    <citation type="submission" date="2016-07" db="EMBL/GenBank/DDBJ databases">
        <title>Pervasive Adenine N6-methylation of Active Genes in Fungi.</title>
        <authorList>
            <consortium name="DOE Joint Genome Institute"/>
            <person name="Mondo S.J."/>
            <person name="Dannebaum R.O."/>
            <person name="Kuo R.C."/>
            <person name="Labutti K."/>
            <person name="Haridas S."/>
            <person name="Kuo A."/>
            <person name="Salamov A."/>
            <person name="Ahrendt S.R."/>
            <person name="Lipzen A."/>
            <person name="Sullivan W."/>
            <person name="Andreopoulos W.B."/>
            <person name="Clum A."/>
            <person name="Lindquist E."/>
            <person name="Daum C."/>
            <person name="Ramamoorthy G.K."/>
            <person name="Gryganskyi A."/>
            <person name="Culley D."/>
            <person name="Magnuson J.K."/>
            <person name="James T.Y."/>
            <person name="O'Malley M.A."/>
            <person name="Stajich J.E."/>
            <person name="Spatafora J.W."/>
            <person name="Visel A."/>
            <person name="Grigoriev I.V."/>
        </authorList>
    </citation>
    <scope>NUCLEOTIDE SEQUENCE [LARGE SCALE GENOMIC DNA]</scope>
    <source>
        <strain evidence="5 6">JEL800</strain>
    </source>
</reference>
<evidence type="ECO:0000256" key="1">
    <source>
        <dbReference type="ARBA" id="ARBA00005664"/>
    </source>
</evidence>
<dbReference type="GO" id="GO:0000139">
    <property type="term" value="C:Golgi membrane"/>
    <property type="evidence" value="ECO:0007669"/>
    <property type="project" value="TreeGrafter"/>
</dbReference>
<accession>A0A1Y2D1V5</accession>
<comment type="similarity">
    <text evidence="1">Belongs to the glycosyltransferase 34 family.</text>
</comment>
<dbReference type="GO" id="GO:0006487">
    <property type="term" value="P:protein N-linked glycosylation"/>
    <property type="evidence" value="ECO:0007669"/>
    <property type="project" value="TreeGrafter"/>
</dbReference>
<dbReference type="PANTHER" id="PTHR31306:SF4">
    <property type="entry name" value="ALPHA-1,2-GALACTOSYLTRANSFERASE"/>
    <property type="match status" value="1"/>
</dbReference>
<proteinExistence type="inferred from homology"/>
<dbReference type="OrthoDB" id="2154537at2759"/>
<keyword evidence="6" id="KW-1185">Reference proteome</keyword>
<dbReference type="AlphaFoldDB" id="A0A1Y2D1V5"/>
<dbReference type="InterPro" id="IPR029044">
    <property type="entry name" value="Nucleotide-diphossugar_trans"/>
</dbReference>
<gene>
    <name evidence="5" type="ORF">BCR33DRAFT_711572</name>
</gene>
<comment type="caution">
    <text evidence="5">The sequence shown here is derived from an EMBL/GenBank/DDBJ whole genome shotgun (WGS) entry which is preliminary data.</text>
</comment>
<feature type="signal peptide" evidence="4">
    <location>
        <begin position="1"/>
        <end position="30"/>
    </location>
</feature>
<dbReference type="PANTHER" id="PTHR31306">
    <property type="entry name" value="ALPHA-1,6-MANNOSYLTRANSFERASE MNN11-RELATED"/>
    <property type="match status" value="1"/>
</dbReference>
<dbReference type="Gene3D" id="3.90.550.10">
    <property type="entry name" value="Spore Coat Polysaccharide Biosynthesis Protein SpsA, Chain A"/>
    <property type="match status" value="2"/>
</dbReference>
<evidence type="ECO:0000256" key="4">
    <source>
        <dbReference type="SAM" id="SignalP"/>
    </source>
</evidence>
<dbReference type="PROSITE" id="PS51257">
    <property type="entry name" value="PROKAR_LIPOPROTEIN"/>
    <property type="match status" value="1"/>
</dbReference>
<dbReference type="EMBL" id="MCGO01000002">
    <property type="protein sequence ID" value="ORY53240.1"/>
    <property type="molecule type" value="Genomic_DNA"/>
</dbReference>
<evidence type="ECO:0000256" key="2">
    <source>
        <dbReference type="ARBA" id="ARBA00022676"/>
    </source>
</evidence>
<evidence type="ECO:0000313" key="5">
    <source>
        <dbReference type="EMBL" id="ORY53240.1"/>
    </source>
</evidence>
<feature type="chain" id="PRO_5013231611" description="Nucleotide-diphospho-sugar transferase" evidence="4">
    <location>
        <begin position="31"/>
        <end position="529"/>
    </location>
</feature>
<evidence type="ECO:0000313" key="6">
    <source>
        <dbReference type="Proteomes" id="UP000193642"/>
    </source>
</evidence>
<keyword evidence="3" id="KW-0808">Transferase</keyword>
<evidence type="ECO:0000256" key="3">
    <source>
        <dbReference type="ARBA" id="ARBA00022679"/>
    </source>
</evidence>
<name>A0A1Y2D1V5_9FUNG</name>
<dbReference type="InterPro" id="IPR008630">
    <property type="entry name" value="Glyco_trans_34"/>
</dbReference>